<dbReference type="PROSITE" id="PS50302">
    <property type="entry name" value="PUM"/>
    <property type="match status" value="2"/>
</dbReference>
<dbReference type="EMBL" id="QGNW01001243">
    <property type="protein sequence ID" value="RVW48719.1"/>
    <property type="molecule type" value="Genomic_DNA"/>
</dbReference>
<dbReference type="PANTHER" id="PTHR12537:SF147">
    <property type="entry name" value="PUMILIO HOMOLOG 12"/>
    <property type="match status" value="1"/>
</dbReference>
<evidence type="ECO:0000313" key="8">
    <source>
        <dbReference type="Proteomes" id="UP000288805"/>
    </source>
</evidence>
<keyword evidence="5" id="KW-1133">Transmembrane helix</keyword>
<dbReference type="SUPFAM" id="SSF48371">
    <property type="entry name" value="ARM repeat"/>
    <property type="match status" value="1"/>
</dbReference>
<accession>A0A438ELV6</accession>
<feature type="repeat" description="Pumilio" evidence="4">
    <location>
        <begin position="71"/>
        <end position="111"/>
    </location>
</feature>
<keyword evidence="5" id="KW-0472">Membrane</keyword>
<dbReference type="PROSITE" id="PS50303">
    <property type="entry name" value="PUM_HD"/>
    <property type="match status" value="1"/>
</dbReference>
<evidence type="ECO:0000259" key="6">
    <source>
        <dbReference type="PROSITE" id="PS50303"/>
    </source>
</evidence>
<reference evidence="7 8" key="1">
    <citation type="journal article" date="2018" name="PLoS Genet.">
        <title>Population sequencing reveals clonal diversity and ancestral inbreeding in the grapevine cultivar Chardonnay.</title>
        <authorList>
            <person name="Roach M.J."/>
            <person name="Johnson D.L."/>
            <person name="Bohlmann J."/>
            <person name="van Vuuren H.J."/>
            <person name="Jones S.J."/>
            <person name="Pretorius I.S."/>
            <person name="Schmidt S.A."/>
            <person name="Borneman A.R."/>
        </authorList>
    </citation>
    <scope>NUCLEOTIDE SEQUENCE [LARGE SCALE GENOMIC DNA]</scope>
    <source>
        <strain evidence="8">cv. Chardonnay</strain>
        <tissue evidence="7">Leaf</tissue>
    </source>
</reference>
<feature type="transmembrane region" description="Helical" evidence="5">
    <location>
        <begin position="171"/>
        <end position="193"/>
    </location>
</feature>
<dbReference type="GO" id="GO:0006417">
    <property type="term" value="P:regulation of translation"/>
    <property type="evidence" value="ECO:0007669"/>
    <property type="project" value="UniProtKB-KW"/>
</dbReference>
<name>A0A438ELV6_VITVI</name>
<dbReference type="InterPro" id="IPR001313">
    <property type="entry name" value="Pumilio_RNA-bd_rpt"/>
</dbReference>
<keyword evidence="2" id="KW-0810">Translation regulation</keyword>
<dbReference type="InterPro" id="IPR033133">
    <property type="entry name" value="PUM-HD"/>
</dbReference>
<dbReference type="Proteomes" id="UP000288805">
    <property type="component" value="Unassembled WGS sequence"/>
</dbReference>
<proteinExistence type="predicted"/>
<dbReference type="AlphaFoldDB" id="A0A438ELV6"/>
<evidence type="ECO:0000256" key="2">
    <source>
        <dbReference type="ARBA" id="ARBA00022845"/>
    </source>
</evidence>
<sequence>MLGNGMVTALMIEFRNYVVQYVFEFPWAIVDILDQLEGNYGDLSLQKYSSNVVEKCLQHAGDEHRHCIIQELINNPRIDQIMQDPYGNYVIQAALNNSKVSIPLQEPFMLHLSSHKVKDCIELFSFEIPRWLQASLAFMPDILLICTSHVYRDFGSLYATGDAEAMGGCELVSCTMGCLVLFVGLALMGFWVVV</sequence>
<gene>
    <name evidence="7" type="primary">APUM12_5</name>
    <name evidence="7" type="ORF">CK203_076077</name>
</gene>
<protein>
    <submittedName>
        <fullName evidence="7">Pumilio-like 12</fullName>
    </submittedName>
</protein>
<evidence type="ECO:0000256" key="3">
    <source>
        <dbReference type="ARBA" id="ARBA00022884"/>
    </source>
</evidence>
<keyword evidence="1" id="KW-0677">Repeat</keyword>
<evidence type="ECO:0000313" key="7">
    <source>
        <dbReference type="EMBL" id="RVW48719.1"/>
    </source>
</evidence>
<evidence type="ECO:0000256" key="5">
    <source>
        <dbReference type="SAM" id="Phobius"/>
    </source>
</evidence>
<dbReference type="InterPro" id="IPR016024">
    <property type="entry name" value="ARM-type_fold"/>
</dbReference>
<evidence type="ECO:0000256" key="4">
    <source>
        <dbReference type="PROSITE-ProRule" id="PRU00317"/>
    </source>
</evidence>
<organism evidence="7 8">
    <name type="scientific">Vitis vinifera</name>
    <name type="common">Grape</name>
    <dbReference type="NCBI Taxonomy" id="29760"/>
    <lineage>
        <taxon>Eukaryota</taxon>
        <taxon>Viridiplantae</taxon>
        <taxon>Streptophyta</taxon>
        <taxon>Embryophyta</taxon>
        <taxon>Tracheophyta</taxon>
        <taxon>Spermatophyta</taxon>
        <taxon>Magnoliopsida</taxon>
        <taxon>eudicotyledons</taxon>
        <taxon>Gunneridae</taxon>
        <taxon>Pentapetalae</taxon>
        <taxon>rosids</taxon>
        <taxon>Vitales</taxon>
        <taxon>Vitaceae</taxon>
        <taxon>Viteae</taxon>
        <taxon>Vitis</taxon>
    </lineage>
</organism>
<feature type="domain" description="PUM-HD" evidence="6">
    <location>
        <begin position="1"/>
        <end position="143"/>
    </location>
</feature>
<dbReference type="Gene3D" id="1.25.10.10">
    <property type="entry name" value="Leucine-rich Repeat Variant"/>
    <property type="match status" value="1"/>
</dbReference>
<dbReference type="InterPro" id="IPR011989">
    <property type="entry name" value="ARM-like"/>
</dbReference>
<keyword evidence="3" id="KW-0694">RNA-binding</keyword>
<feature type="repeat" description="Pumilio" evidence="4">
    <location>
        <begin position="35"/>
        <end position="70"/>
    </location>
</feature>
<keyword evidence="5" id="KW-0812">Transmembrane</keyword>
<comment type="caution">
    <text evidence="7">The sequence shown here is derived from an EMBL/GenBank/DDBJ whole genome shotgun (WGS) entry which is preliminary data.</text>
</comment>
<dbReference type="PANTHER" id="PTHR12537">
    <property type="entry name" value="RNA BINDING PROTEIN PUMILIO-RELATED"/>
    <property type="match status" value="1"/>
</dbReference>
<dbReference type="SMART" id="SM00025">
    <property type="entry name" value="Pumilio"/>
    <property type="match status" value="2"/>
</dbReference>
<evidence type="ECO:0000256" key="1">
    <source>
        <dbReference type="ARBA" id="ARBA00022737"/>
    </source>
</evidence>
<dbReference type="GO" id="GO:0003723">
    <property type="term" value="F:RNA binding"/>
    <property type="evidence" value="ECO:0007669"/>
    <property type="project" value="UniProtKB-KW"/>
</dbReference>
<dbReference type="Pfam" id="PF00806">
    <property type="entry name" value="PUF"/>
    <property type="match status" value="2"/>
</dbReference>